<evidence type="ECO:0000313" key="10">
    <source>
        <dbReference type="Proteomes" id="UP001186944"/>
    </source>
</evidence>
<dbReference type="GO" id="GO:0008233">
    <property type="term" value="F:peptidase activity"/>
    <property type="evidence" value="ECO:0007669"/>
    <property type="project" value="UniProtKB-KW"/>
</dbReference>
<protein>
    <recommendedName>
        <fullName evidence="8">Reverse transcriptase domain-containing protein</fullName>
    </recommendedName>
</protein>
<comment type="caution">
    <text evidence="9">The sequence shown here is derived from an EMBL/GenBank/DDBJ whole genome shotgun (WGS) entry which is preliminary data.</text>
</comment>
<evidence type="ECO:0000313" key="9">
    <source>
        <dbReference type="EMBL" id="KAK3102100.1"/>
    </source>
</evidence>
<keyword evidence="1" id="KW-0645">Protease</keyword>
<dbReference type="SUPFAM" id="SSF56672">
    <property type="entry name" value="DNA/RNA polymerases"/>
    <property type="match status" value="1"/>
</dbReference>
<name>A0AA88YBU2_PINIB</name>
<dbReference type="Pfam" id="PF00078">
    <property type="entry name" value="RVT_1"/>
    <property type="match status" value="1"/>
</dbReference>
<evidence type="ECO:0000256" key="2">
    <source>
        <dbReference type="ARBA" id="ARBA00022679"/>
    </source>
</evidence>
<dbReference type="Gene3D" id="3.10.10.10">
    <property type="entry name" value="HIV Type 1 Reverse Transcriptase, subunit A, domain 1"/>
    <property type="match status" value="1"/>
</dbReference>
<keyword evidence="6" id="KW-0378">Hydrolase</keyword>
<dbReference type="EMBL" id="VSWD01000005">
    <property type="protein sequence ID" value="KAK3102100.1"/>
    <property type="molecule type" value="Genomic_DNA"/>
</dbReference>
<dbReference type="PANTHER" id="PTHR24559">
    <property type="entry name" value="TRANSPOSON TY3-I GAG-POL POLYPROTEIN"/>
    <property type="match status" value="1"/>
</dbReference>
<keyword evidence="4" id="KW-0540">Nuclease</keyword>
<evidence type="ECO:0000256" key="3">
    <source>
        <dbReference type="ARBA" id="ARBA00022695"/>
    </source>
</evidence>
<evidence type="ECO:0000256" key="4">
    <source>
        <dbReference type="ARBA" id="ARBA00022722"/>
    </source>
</evidence>
<dbReference type="Proteomes" id="UP001186944">
    <property type="component" value="Unassembled WGS sequence"/>
</dbReference>
<organism evidence="9 10">
    <name type="scientific">Pinctada imbricata</name>
    <name type="common">Atlantic pearl-oyster</name>
    <name type="synonym">Pinctada martensii</name>
    <dbReference type="NCBI Taxonomy" id="66713"/>
    <lineage>
        <taxon>Eukaryota</taxon>
        <taxon>Metazoa</taxon>
        <taxon>Spiralia</taxon>
        <taxon>Lophotrochozoa</taxon>
        <taxon>Mollusca</taxon>
        <taxon>Bivalvia</taxon>
        <taxon>Autobranchia</taxon>
        <taxon>Pteriomorphia</taxon>
        <taxon>Pterioida</taxon>
        <taxon>Pterioidea</taxon>
        <taxon>Pteriidae</taxon>
        <taxon>Pinctada</taxon>
    </lineage>
</organism>
<dbReference type="PROSITE" id="PS50878">
    <property type="entry name" value="RT_POL"/>
    <property type="match status" value="1"/>
</dbReference>
<feature type="domain" description="Reverse transcriptase" evidence="8">
    <location>
        <begin position="97"/>
        <end position="263"/>
    </location>
</feature>
<dbReference type="InterPro" id="IPR053134">
    <property type="entry name" value="RNA-dir_DNA_polymerase"/>
</dbReference>
<dbReference type="GO" id="GO:0006508">
    <property type="term" value="P:proteolysis"/>
    <property type="evidence" value="ECO:0007669"/>
    <property type="project" value="UniProtKB-KW"/>
</dbReference>
<evidence type="ECO:0000256" key="5">
    <source>
        <dbReference type="ARBA" id="ARBA00022759"/>
    </source>
</evidence>
<keyword evidence="5" id="KW-0255">Endonuclease</keyword>
<dbReference type="GO" id="GO:0003964">
    <property type="term" value="F:RNA-directed DNA polymerase activity"/>
    <property type="evidence" value="ECO:0007669"/>
    <property type="project" value="UniProtKB-KW"/>
</dbReference>
<proteinExistence type="predicted"/>
<keyword evidence="7" id="KW-0695">RNA-directed DNA polymerase</keyword>
<dbReference type="PANTHER" id="PTHR24559:SF435">
    <property type="entry name" value="RIBONUCLEASE H"/>
    <property type="match status" value="1"/>
</dbReference>
<reference evidence="9" key="1">
    <citation type="submission" date="2019-08" db="EMBL/GenBank/DDBJ databases">
        <title>The improved chromosome-level genome for the pearl oyster Pinctada fucata martensii using PacBio sequencing and Hi-C.</title>
        <authorList>
            <person name="Zheng Z."/>
        </authorList>
    </citation>
    <scope>NUCLEOTIDE SEQUENCE</scope>
    <source>
        <strain evidence="9">ZZ-2019</strain>
        <tissue evidence="9">Adductor muscle</tissue>
    </source>
</reference>
<evidence type="ECO:0000256" key="7">
    <source>
        <dbReference type="ARBA" id="ARBA00022918"/>
    </source>
</evidence>
<keyword evidence="10" id="KW-1185">Reference proteome</keyword>
<evidence type="ECO:0000256" key="6">
    <source>
        <dbReference type="ARBA" id="ARBA00022801"/>
    </source>
</evidence>
<dbReference type="InterPro" id="IPR043128">
    <property type="entry name" value="Rev_trsase/Diguanyl_cyclase"/>
</dbReference>
<dbReference type="InterPro" id="IPR043502">
    <property type="entry name" value="DNA/RNA_pol_sf"/>
</dbReference>
<evidence type="ECO:0000259" key="8">
    <source>
        <dbReference type="PROSITE" id="PS50878"/>
    </source>
</evidence>
<dbReference type="InterPro" id="IPR000477">
    <property type="entry name" value="RT_dom"/>
</dbReference>
<dbReference type="GO" id="GO:0004519">
    <property type="term" value="F:endonuclease activity"/>
    <property type="evidence" value="ECO:0007669"/>
    <property type="project" value="UniProtKB-KW"/>
</dbReference>
<dbReference type="CDD" id="cd01647">
    <property type="entry name" value="RT_LTR"/>
    <property type="match status" value="1"/>
</dbReference>
<keyword evidence="2" id="KW-0808">Transferase</keyword>
<sequence length="263" mass="30148">MGQLSSDPTLKEKIPEHLEELYDRSCKNIEGTDLKNRLAALLIKHKDAFARNKTDLGKCAIVKHKINIENSVPIRQPLRRTPKGFEGEEEQHLYEQLDNGVIQPSASAWASPVVLVRKKDNTVRWCIDYRKLNNATKKDAYPLPRIDTCLDCLSTAKVFSTLDLQSGYWRLEIAEEDRHKTAFITKYGLFEYRKMPFGLCNAPSTFQRCMELILKGLQWKTLLIYLDDVIIYSSDVQSHLDQLDVVLTRLHGAGLKLKPSKCD</sequence>
<dbReference type="FunFam" id="3.10.10.10:FF:000007">
    <property type="entry name" value="Retrovirus-related Pol polyprotein from transposon 17.6-like Protein"/>
    <property type="match status" value="1"/>
</dbReference>
<accession>A0AA88YBU2</accession>
<evidence type="ECO:0000256" key="1">
    <source>
        <dbReference type="ARBA" id="ARBA00022670"/>
    </source>
</evidence>
<dbReference type="Gene3D" id="3.30.70.270">
    <property type="match status" value="1"/>
</dbReference>
<gene>
    <name evidence="9" type="ORF">FSP39_008757</name>
</gene>
<dbReference type="AlphaFoldDB" id="A0AA88YBU2"/>
<keyword evidence="3" id="KW-0548">Nucleotidyltransferase</keyword>